<feature type="repeat" description="WD" evidence="4">
    <location>
        <begin position="98"/>
        <end position="139"/>
    </location>
</feature>
<dbReference type="InterPro" id="IPR052414">
    <property type="entry name" value="U3_snoRNA-assoc_WDR"/>
</dbReference>
<dbReference type="Pfam" id="PF00400">
    <property type="entry name" value="WD40"/>
    <property type="match status" value="1"/>
</dbReference>
<evidence type="ECO:0000256" key="1">
    <source>
        <dbReference type="ARBA" id="ARBA00004123"/>
    </source>
</evidence>
<organism evidence="7 8">
    <name type="scientific">Pythium oligandrum</name>
    <name type="common">Mycoparasitic fungus</name>
    <dbReference type="NCBI Taxonomy" id="41045"/>
    <lineage>
        <taxon>Eukaryota</taxon>
        <taxon>Sar</taxon>
        <taxon>Stramenopiles</taxon>
        <taxon>Oomycota</taxon>
        <taxon>Peronosporomycetes</taxon>
        <taxon>Pythiales</taxon>
        <taxon>Pythiaceae</taxon>
        <taxon>Pythium</taxon>
    </lineage>
</organism>
<dbReference type="Gene3D" id="2.130.10.10">
    <property type="entry name" value="YVTN repeat-like/Quinoprotein amine dehydrogenase"/>
    <property type="match status" value="1"/>
</dbReference>
<sequence>MQVLSATHEYFAAVSEDNRLKVWDVSSGAIEHDLKERDHLNYKYTCITWTQHSPLTKAGSKRAKTSSQGLIALGTSTGVIVIWDLRKGEVVQRLSSDKEGHNGAINDVAFNSQGNLLYSCSSDKNVLEWNVKDGSVARKFRCGSEGAQKVAVSPEDEILAVGGTAIRTFDLSSGKKARKLVAGLSSAVNQLRFSQCKRYLFSATIGGRFVNMYDLSNAENDEPVVNFSMPSSSASLFVRTKSAKKKADVLLGAVSTTGSLFVWNHKYKVSSAKTTKPVAPDAKSGATAGVLVAELGQDENEQSQITVVRGSTAKPAFEKLSLLDDQQQLVSELAFAPISEHLLLGDKESAQKKQKVLAEAAEKEKTHIPALAERSGLAKAKDVVDASGEFDELRDEDEDEEDGEGALSLAERVEALRERVENDLAAEMVRVDADATANRVGPSERPDASSLSSLLEQALQSKDNAMLEYCLRTRDAKVIANTIKRVSSVKVLELLDILVLKFEKSPGRCARLCPWIRSILLHHTAYLMTQPDLVQSLSALYQILENRLKVHDALQKLSGRLSLVIGQIHEASYQQQTGEGDAEGDAPRAKIVYKEDDETDQQEDEEDDDEEEEDDEDAVLENGVDDDDDDDDVDMDDDDEDEE</sequence>
<proteinExistence type="inferred from homology"/>
<feature type="domain" description="Small-subunit processome Utp12" evidence="6">
    <location>
        <begin position="463"/>
        <end position="564"/>
    </location>
</feature>
<evidence type="ECO:0000313" key="8">
    <source>
        <dbReference type="Proteomes" id="UP000794436"/>
    </source>
</evidence>
<dbReference type="SUPFAM" id="SSF50978">
    <property type="entry name" value="WD40 repeat-like"/>
    <property type="match status" value="1"/>
</dbReference>
<dbReference type="InterPro" id="IPR007148">
    <property type="entry name" value="SSU_processome_Utp12"/>
</dbReference>
<comment type="similarity">
    <text evidence="3">Belongs to the UTP5 family.</text>
</comment>
<feature type="compositionally biased region" description="Basic and acidic residues" evidence="5">
    <location>
        <begin position="585"/>
        <end position="594"/>
    </location>
</feature>
<feature type="compositionally biased region" description="Acidic residues" evidence="5">
    <location>
        <begin position="595"/>
        <end position="643"/>
    </location>
</feature>
<keyword evidence="8" id="KW-1185">Reference proteome</keyword>
<evidence type="ECO:0000256" key="4">
    <source>
        <dbReference type="PROSITE-ProRule" id="PRU00221"/>
    </source>
</evidence>
<name>A0A8K1C4L7_PYTOL</name>
<comment type="caution">
    <text evidence="7">The sequence shown here is derived from an EMBL/GenBank/DDBJ whole genome shotgun (WGS) entry which is preliminary data.</text>
</comment>
<dbReference type="PANTHER" id="PTHR44267">
    <property type="entry name" value="WD REPEAT-CONTAINING PROTEIN 43"/>
    <property type="match status" value="1"/>
</dbReference>
<dbReference type="GO" id="GO:0000462">
    <property type="term" value="P:maturation of SSU-rRNA from tricistronic rRNA transcript (SSU-rRNA, 5.8S rRNA, LSU-rRNA)"/>
    <property type="evidence" value="ECO:0007669"/>
    <property type="project" value="TreeGrafter"/>
</dbReference>
<dbReference type="PROSITE" id="PS50082">
    <property type="entry name" value="WD_REPEATS_2"/>
    <property type="match status" value="1"/>
</dbReference>
<dbReference type="SMART" id="SM00320">
    <property type="entry name" value="WD40"/>
    <property type="match status" value="4"/>
</dbReference>
<keyword evidence="4" id="KW-0853">WD repeat</keyword>
<dbReference type="GO" id="GO:0005730">
    <property type="term" value="C:nucleolus"/>
    <property type="evidence" value="ECO:0007669"/>
    <property type="project" value="TreeGrafter"/>
</dbReference>
<gene>
    <name evidence="7" type="ORF">Poli38472_006338</name>
</gene>
<dbReference type="Pfam" id="PF04003">
    <property type="entry name" value="Utp12"/>
    <property type="match status" value="1"/>
</dbReference>
<comment type="subcellular location">
    <subcellularLocation>
        <location evidence="1">Nucleus</location>
    </subcellularLocation>
</comment>
<evidence type="ECO:0000259" key="6">
    <source>
        <dbReference type="Pfam" id="PF04003"/>
    </source>
</evidence>
<dbReference type="Proteomes" id="UP000794436">
    <property type="component" value="Unassembled WGS sequence"/>
</dbReference>
<evidence type="ECO:0000256" key="2">
    <source>
        <dbReference type="ARBA" id="ARBA00023242"/>
    </source>
</evidence>
<dbReference type="InterPro" id="IPR036322">
    <property type="entry name" value="WD40_repeat_dom_sf"/>
</dbReference>
<evidence type="ECO:0000313" key="7">
    <source>
        <dbReference type="EMBL" id="TMW56328.1"/>
    </source>
</evidence>
<feature type="region of interest" description="Disordered" evidence="5">
    <location>
        <begin position="574"/>
        <end position="643"/>
    </location>
</feature>
<dbReference type="AlphaFoldDB" id="A0A8K1C4L7"/>
<dbReference type="InterPro" id="IPR015943">
    <property type="entry name" value="WD40/YVTN_repeat-like_dom_sf"/>
</dbReference>
<keyword evidence="2" id="KW-0539">Nucleus</keyword>
<reference evidence="7" key="1">
    <citation type="submission" date="2019-03" db="EMBL/GenBank/DDBJ databases">
        <title>Long read genome sequence of the mycoparasitic Pythium oligandrum ATCC 38472 isolated from sugarbeet rhizosphere.</title>
        <authorList>
            <person name="Gaulin E."/>
        </authorList>
    </citation>
    <scope>NUCLEOTIDE SEQUENCE</scope>
    <source>
        <strain evidence="7">ATCC 38472_TT</strain>
    </source>
</reference>
<evidence type="ECO:0000256" key="3">
    <source>
        <dbReference type="ARBA" id="ARBA00038335"/>
    </source>
</evidence>
<evidence type="ECO:0000256" key="5">
    <source>
        <dbReference type="SAM" id="MobiDB-lite"/>
    </source>
</evidence>
<protein>
    <recommendedName>
        <fullName evidence="6">Small-subunit processome Utp12 domain-containing protein</fullName>
    </recommendedName>
</protein>
<dbReference type="EMBL" id="SPLM01000145">
    <property type="protein sequence ID" value="TMW56328.1"/>
    <property type="molecule type" value="Genomic_DNA"/>
</dbReference>
<dbReference type="OrthoDB" id="30195at2759"/>
<accession>A0A8K1C4L7</accession>
<dbReference type="InterPro" id="IPR001680">
    <property type="entry name" value="WD40_rpt"/>
</dbReference>
<dbReference type="PANTHER" id="PTHR44267:SF1">
    <property type="entry name" value="WD REPEAT-CONTAINING PROTEIN 43"/>
    <property type="match status" value="1"/>
</dbReference>
<dbReference type="PROSITE" id="PS50294">
    <property type="entry name" value="WD_REPEATS_REGION"/>
    <property type="match status" value="1"/>
</dbReference>